<dbReference type="EMBL" id="VJMH01006742">
    <property type="protein sequence ID" value="KAF0688263.1"/>
    <property type="molecule type" value="Genomic_DNA"/>
</dbReference>
<feature type="signal peptide" evidence="2">
    <location>
        <begin position="1"/>
        <end position="20"/>
    </location>
</feature>
<evidence type="ECO:0000256" key="2">
    <source>
        <dbReference type="SAM" id="SignalP"/>
    </source>
</evidence>
<feature type="region of interest" description="Disordered" evidence="1">
    <location>
        <begin position="22"/>
        <end position="71"/>
    </location>
</feature>
<feature type="region of interest" description="Disordered" evidence="1">
    <location>
        <begin position="524"/>
        <end position="574"/>
    </location>
</feature>
<sequence length="698" mass="75776">MRCRAFVSLLLAMVISASMAEPIPPPQRNDGVDVTNHPNARGVSASVSPASSSPDTQVALTQEPVGGDDTETDLWCTDVGLNFELDYKTANSDFAGFAHYFNARMQKKLQGMYMVAMKDLSPSQTALYKPFVVFTICSRSANLDGRTWLGALQAALPPALLRGKAIPVLPGQESAVADLVVYPAPPHAAHAELIATPMSTSIAAVAADSNGEPLLRLSLRVKNTGGLPLRIFQVVAHGMVGFRDTVLQLPSPIVLRPDDDFLVELKGSLVQEKMPTVEVSIPMRLHVVQSSGEKIDLGVAALVVPPPGSPVLDGSIGSKESDAPDDAQDAHEDTLDNNAELDGNAIDLMDDSVPATTAIHALVDPFKVEKPTGRHYPARPQRTDAANNNLRLHPEDLRVDTPRQQRVGGGVMSGGATDVLPMESFPSSAWKAVSVLLMAAVVIYSSYFVYSKLRNKSIAWGELKKGKKSRKTPYRAATTVDDGMDGDDDDDAKECEMMLRKPREDDVPVLVVAPARTEPIEPIQLNHAWGRASPSSSSAARLQPQPMRPIGRGKTSPTSVPETPPPTAPYELELDPTSRLHPKRFESLWEEYVELYVELKTWTRSVDTTWPAASAIVIALFESQGLLCMASGSVQKMDKYLFYGHEVTLDQFVFVEVVVNTVVMDVSLSVRGHRDLPRPALDAFATLTDLLFSRLTHV</sequence>
<evidence type="ECO:0000313" key="4">
    <source>
        <dbReference type="EMBL" id="VFT96828.1"/>
    </source>
</evidence>
<name>A0A485LG80_9STRA</name>
<evidence type="ECO:0000256" key="1">
    <source>
        <dbReference type="SAM" id="MobiDB-lite"/>
    </source>
</evidence>
<keyword evidence="2" id="KW-0732">Signal</keyword>
<feature type="chain" id="PRO_5036116470" evidence="2">
    <location>
        <begin position="21"/>
        <end position="698"/>
    </location>
</feature>
<accession>A0A485LG80</accession>
<protein>
    <submittedName>
        <fullName evidence="4">Aste57867_20133 protein</fullName>
    </submittedName>
</protein>
<organism evidence="4 5">
    <name type="scientific">Aphanomyces stellatus</name>
    <dbReference type="NCBI Taxonomy" id="120398"/>
    <lineage>
        <taxon>Eukaryota</taxon>
        <taxon>Sar</taxon>
        <taxon>Stramenopiles</taxon>
        <taxon>Oomycota</taxon>
        <taxon>Saprolegniomycetes</taxon>
        <taxon>Saprolegniales</taxon>
        <taxon>Verrucalvaceae</taxon>
        <taxon>Aphanomyces</taxon>
    </lineage>
</organism>
<evidence type="ECO:0000313" key="3">
    <source>
        <dbReference type="EMBL" id="KAF0688263.1"/>
    </source>
</evidence>
<dbReference type="AlphaFoldDB" id="A0A485LG80"/>
<reference evidence="3" key="2">
    <citation type="submission" date="2019-06" db="EMBL/GenBank/DDBJ databases">
        <title>Genomics analysis of Aphanomyces spp. identifies a new class of oomycete effector associated with host adaptation.</title>
        <authorList>
            <person name="Gaulin E."/>
        </authorList>
    </citation>
    <scope>NUCLEOTIDE SEQUENCE</scope>
    <source>
        <strain evidence="3">CBS 578.67</strain>
    </source>
</reference>
<keyword evidence="5" id="KW-1185">Reference proteome</keyword>
<feature type="region of interest" description="Disordered" evidence="1">
    <location>
        <begin position="310"/>
        <end position="331"/>
    </location>
</feature>
<dbReference type="OrthoDB" id="69705at2759"/>
<dbReference type="Gene3D" id="3.30.310.10">
    <property type="entry name" value="TATA-Binding Protein"/>
    <property type="match status" value="1"/>
</dbReference>
<evidence type="ECO:0000313" key="5">
    <source>
        <dbReference type="Proteomes" id="UP000332933"/>
    </source>
</evidence>
<reference evidence="4 5" key="1">
    <citation type="submission" date="2019-03" db="EMBL/GenBank/DDBJ databases">
        <authorList>
            <person name="Gaulin E."/>
            <person name="Dumas B."/>
        </authorList>
    </citation>
    <scope>NUCLEOTIDE SEQUENCE [LARGE SCALE GENOMIC DNA]</scope>
    <source>
        <strain evidence="4">CBS 568.67</strain>
    </source>
</reference>
<gene>
    <name evidence="4" type="primary">Aste57867_20133</name>
    <name evidence="3" type="ORF">As57867_020067</name>
    <name evidence="4" type="ORF">ASTE57867_20133</name>
</gene>
<dbReference type="Proteomes" id="UP000332933">
    <property type="component" value="Unassembled WGS sequence"/>
</dbReference>
<dbReference type="InterPro" id="IPR012295">
    <property type="entry name" value="TBP_dom_sf"/>
</dbReference>
<proteinExistence type="predicted"/>
<dbReference type="EMBL" id="CAADRA010006765">
    <property type="protein sequence ID" value="VFT96828.1"/>
    <property type="molecule type" value="Genomic_DNA"/>
</dbReference>
<feature type="compositionally biased region" description="Low complexity" evidence="1">
    <location>
        <begin position="43"/>
        <end position="54"/>
    </location>
</feature>